<organism evidence="1 2">
    <name type="scientific">Paeniglutamicibacter antarcticus</name>
    <dbReference type="NCBI Taxonomy" id="494023"/>
    <lineage>
        <taxon>Bacteria</taxon>
        <taxon>Bacillati</taxon>
        <taxon>Actinomycetota</taxon>
        <taxon>Actinomycetes</taxon>
        <taxon>Micrococcales</taxon>
        <taxon>Micrococcaceae</taxon>
        <taxon>Paeniglutamicibacter</taxon>
    </lineage>
</organism>
<comment type="caution">
    <text evidence="1">The sequence shown here is derived from an EMBL/GenBank/DDBJ whole genome shotgun (WGS) entry which is preliminary data.</text>
</comment>
<sequence length="86" mass="9552">MQWLFMHAANIHNGWSPPAAQLDWISELGSCYAVRGLLSAEVKSVVEVAGRDPGWQRTEVSMVPDTRGLLRVLLESGYQQSAVARR</sequence>
<evidence type="ECO:0000313" key="2">
    <source>
        <dbReference type="Proteomes" id="UP001501257"/>
    </source>
</evidence>
<protein>
    <submittedName>
        <fullName evidence="1">Uncharacterized protein</fullName>
    </submittedName>
</protein>
<dbReference type="EMBL" id="BAABLK010000094">
    <property type="protein sequence ID" value="GAA5229092.1"/>
    <property type="molecule type" value="Genomic_DNA"/>
</dbReference>
<dbReference type="Proteomes" id="UP001501257">
    <property type="component" value="Unassembled WGS sequence"/>
</dbReference>
<accession>A0ABP9TTR4</accession>
<gene>
    <name evidence="1" type="ORF">GCM10025778_36310</name>
</gene>
<proteinExistence type="predicted"/>
<name>A0ABP9TTR4_9MICC</name>
<evidence type="ECO:0000313" key="1">
    <source>
        <dbReference type="EMBL" id="GAA5229092.1"/>
    </source>
</evidence>
<reference evidence="2" key="1">
    <citation type="journal article" date="2019" name="Int. J. Syst. Evol. Microbiol.">
        <title>The Global Catalogue of Microorganisms (GCM) 10K type strain sequencing project: providing services to taxonomists for standard genome sequencing and annotation.</title>
        <authorList>
            <consortium name="The Broad Institute Genomics Platform"/>
            <consortium name="The Broad Institute Genome Sequencing Center for Infectious Disease"/>
            <person name="Wu L."/>
            <person name="Ma J."/>
        </authorList>
    </citation>
    <scope>NUCLEOTIDE SEQUENCE [LARGE SCALE GENOMIC DNA]</scope>
    <source>
        <strain evidence="2">JCM 18952</strain>
    </source>
</reference>
<keyword evidence="2" id="KW-1185">Reference proteome</keyword>